<protein>
    <submittedName>
        <fullName evidence="1">Uncharacterized protein</fullName>
    </submittedName>
</protein>
<reference evidence="1 2" key="1">
    <citation type="submission" date="2020-08" db="EMBL/GenBank/DDBJ databases">
        <title>Genomic Encyclopedia of Type Strains, Phase IV (KMG-IV): sequencing the most valuable type-strain genomes for metagenomic binning, comparative biology and taxonomic classification.</title>
        <authorList>
            <person name="Goeker M."/>
        </authorList>
    </citation>
    <scope>NUCLEOTIDE SEQUENCE [LARGE SCALE GENOMIC DNA]</scope>
    <source>
        <strain evidence="1 2">DSM 12252</strain>
    </source>
</reference>
<sequence length="190" mass="21321">MSNAYTVLWNSDRIRIARKHDLIGRSIDFLFGGPHTTQPSFIRAGVKAGEIIYPVAVRDGALHILSQIRVRAILTVDDFIAEHPDLYPPAERQGRRAFEILDLGVQLHPWLRAFNWTGSDHVLLAQSSTPFSLETVLPSEMLTRMTLRFNKIERPVSGVADGRLTTTVGLQGIHRLSFSSAWEFASLFQA</sequence>
<dbReference type="RefSeq" id="WP_184342353.1">
    <property type="nucleotide sequence ID" value="NZ_JACHIG010000010.1"/>
</dbReference>
<dbReference type="AlphaFoldDB" id="A0A7W8DLN1"/>
<organism evidence="1 2">
    <name type="scientific">Prosthecobacter vanneervenii</name>
    <dbReference type="NCBI Taxonomy" id="48466"/>
    <lineage>
        <taxon>Bacteria</taxon>
        <taxon>Pseudomonadati</taxon>
        <taxon>Verrucomicrobiota</taxon>
        <taxon>Verrucomicrobiia</taxon>
        <taxon>Verrucomicrobiales</taxon>
        <taxon>Verrucomicrobiaceae</taxon>
        <taxon>Prosthecobacter</taxon>
    </lineage>
</organism>
<gene>
    <name evidence="1" type="ORF">HNQ65_004093</name>
</gene>
<proteinExistence type="predicted"/>
<evidence type="ECO:0000313" key="2">
    <source>
        <dbReference type="Proteomes" id="UP000590740"/>
    </source>
</evidence>
<accession>A0A7W8DLN1</accession>
<dbReference type="Proteomes" id="UP000590740">
    <property type="component" value="Unassembled WGS sequence"/>
</dbReference>
<name>A0A7W8DLN1_9BACT</name>
<evidence type="ECO:0000313" key="1">
    <source>
        <dbReference type="EMBL" id="MBB5034488.1"/>
    </source>
</evidence>
<dbReference type="EMBL" id="JACHIG010000010">
    <property type="protein sequence ID" value="MBB5034488.1"/>
    <property type="molecule type" value="Genomic_DNA"/>
</dbReference>
<comment type="caution">
    <text evidence="1">The sequence shown here is derived from an EMBL/GenBank/DDBJ whole genome shotgun (WGS) entry which is preliminary data.</text>
</comment>
<keyword evidence="2" id="KW-1185">Reference proteome</keyword>